<organism evidence="1">
    <name type="scientific">Darwinula stevensoni</name>
    <dbReference type="NCBI Taxonomy" id="69355"/>
    <lineage>
        <taxon>Eukaryota</taxon>
        <taxon>Metazoa</taxon>
        <taxon>Ecdysozoa</taxon>
        <taxon>Arthropoda</taxon>
        <taxon>Crustacea</taxon>
        <taxon>Oligostraca</taxon>
        <taxon>Ostracoda</taxon>
        <taxon>Podocopa</taxon>
        <taxon>Podocopida</taxon>
        <taxon>Darwinulocopina</taxon>
        <taxon>Darwinuloidea</taxon>
        <taxon>Darwinulidae</taxon>
        <taxon>Darwinula</taxon>
    </lineage>
</organism>
<dbReference type="EMBL" id="LR901253">
    <property type="protein sequence ID" value="CAD7248192.1"/>
    <property type="molecule type" value="Genomic_DNA"/>
</dbReference>
<dbReference type="AlphaFoldDB" id="A0A7R9A6C8"/>
<accession>A0A7R9A6C8</accession>
<gene>
    <name evidence="1" type="ORF">DSTB1V02_LOCUS8012</name>
</gene>
<dbReference type="Proteomes" id="UP000677054">
    <property type="component" value="Unassembled WGS sequence"/>
</dbReference>
<evidence type="ECO:0000313" key="1">
    <source>
        <dbReference type="EMBL" id="CAD7248192.1"/>
    </source>
</evidence>
<evidence type="ECO:0000313" key="2">
    <source>
        <dbReference type="Proteomes" id="UP000677054"/>
    </source>
</evidence>
<dbReference type="EMBL" id="CAJPEV010001736">
    <property type="protein sequence ID" value="CAG0894116.1"/>
    <property type="molecule type" value="Genomic_DNA"/>
</dbReference>
<sequence>MDAITHVIAQPEKADILFPLRFPENWMRPVILGIPDDYFIKHCEDTLSCHICRPTLDKNLANYTRAQEIDNKITKDFGNSQGIPECKNMEDPETVKKTCPRRIDVACAKEYTGGFLLC</sequence>
<name>A0A7R9A6C8_9CRUS</name>
<reference evidence="1" key="1">
    <citation type="submission" date="2020-11" db="EMBL/GenBank/DDBJ databases">
        <authorList>
            <person name="Tran Van P."/>
        </authorList>
    </citation>
    <scope>NUCLEOTIDE SEQUENCE</scope>
</reference>
<protein>
    <submittedName>
        <fullName evidence="1">Uncharacterized protein</fullName>
    </submittedName>
</protein>
<keyword evidence="2" id="KW-1185">Reference proteome</keyword>
<proteinExistence type="predicted"/>